<dbReference type="InterPro" id="IPR001680">
    <property type="entry name" value="WD40_rpt"/>
</dbReference>
<dbReference type="PANTHER" id="PTHR14205">
    <property type="entry name" value="WD-REPEAT PROTEIN"/>
    <property type="match status" value="1"/>
</dbReference>
<dbReference type="GO" id="GO:0090326">
    <property type="term" value="P:positive regulation of locomotion involved in locomotory behavior"/>
    <property type="evidence" value="ECO:0007669"/>
    <property type="project" value="EnsemblMetazoa"/>
</dbReference>
<keyword evidence="2 4" id="KW-0853">WD repeat</keyword>
<dbReference type="InterPro" id="IPR059104">
    <property type="entry name" value="Beta-prop_EIPR1-like"/>
</dbReference>
<dbReference type="InterPro" id="IPR040323">
    <property type="entry name" value="EIPR1"/>
</dbReference>
<gene>
    <name evidence="6" type="ORF">L3Y34_016704</name>
    <name evidence="7" type="ORF">L5515_002785</name>
</gene>
<dbReference type="Gene3D" id="2.130.10.10">
    <property type="entry name" value="YVTN repeat-like/Quinoprotein amine dehydrogenase"/>
    <property type="match status" value="1"/>
</dbReference>
<dbReference type="EMBL" id="CP092620">
    <property type="protein sequence ID" value="UMM15317.1"/>
    <property type="molecule type" value="Genomic_DNA"/>
</dbReference>
<evidence type="ECO:0000256" key="2">
    <source>
        <dbReference type="ARBA" id="ARBA00022574"/>
    </source>
</evidence>
<dbReference type="Proteomes" id="UP000827892">
    <property type="component" value="Chromosome I"/>
</dbReference>
<proteinExistence type="inferred from homology"/>
<dbReference type="Pfam" id="PF23609">
    <property type="entry name" value="Beta-prop_EIPR1"/>
    <property type="match status" value="1"/>
</dbReference>
<keyword evidence="3" id="KW-0677">Repeat</keyword>
<dbReference type="AlphaFoldDB" id="A0AAE9DX03"/>
<reference evidence="6 8" key="2">
    <citation type="submission" date="2022-05" db="EMBL/GenBank/DDBJ databases">
        <title>Chromosome-level reference genomes for two strains of Caenorhabditis briggsae: an improved platform for comparative genomics.</title>
        <authorList>
            <person name="Stevens L."/>
            <person name="Andersen E.C."/>
        </authorList>
    </citation>
    <scope>NUCLEOTIDE SEQUENCE [LARGE SCALE GENOMIC DNA]</scope>
    <source>
        <strain evidence="6">QX1410_ONT</strain>
        <tissue evidence="6">Whole-organism</tissue>
    </source>
</reference>
<dbReference type="GO" id="GO:1901046">
    <property type="term" value="P:positive regulation of egg-laying behavior"/>
    <property type="evidence" value="ECO:0007669"/>
    <property type="project" value="EnsemblMetazoa"/>
</dbReference>
<keyword evidence="9" id="KW-1185">Reference proteome</keyword>
<protein>
    <recommendedName>
        <fullName evidence="5">EIPR1-like beta-propeller domain-containing protein</fullName>
    </recommendedName>
</protein>
<dbReference type="PROSITE" id="PS00678">
    <property type="entry name" value="WD_REPEATS_1"/>
    <property type="match status" value="1"/>
</dbReference>
<dbReference type="GO" id="GO:1904811">
    <property type="term" value="P:positive regulation of dense core granule transport"/>
    <property type="evidence" value="ECO:0007669"/>
    <property type="project" value="EnsemblMetazoa"/>
</dbReference>
<evidence type="ECO:0000256" key="1">
    <source>
        <dbReference type="ARBA" id="ARBA00005672"/>
    </source>
</evidence>
<dbReference type="InterPro" id="IPR015943">
    <property type="entry name" value="WD40/YVTN_repeat-like_dom_sf"/>
</dbReference>
<dbReference type="Pfam" id="PF00400">
    <property type="entry name" value="WD40"/>
    <property type="match status" value="1"/>
</dbReference>
<feature type="repeat" description="WD" evidence="4">
    <location>
        <begin position="204"/>
        <end position="246"/>
    </location>
</feature>
<dbReference type="FunFam" id="2.130.10.10:FF:000732">
    <property type="entry name" value="EARP-interacting protein homolog"/>
    <property type="match status" value="1"/>
</dbReference>
<name>A0AAE9DX03_CAEBR</name>
<dbReference type="SUPFAM" id="SSF50978">
    <property type="entry name" value="WD40 repeat-like"/>
    <property type="match status" value="1"/>
</dbReference>
<evidence type="ECO:0000313" key="8">
    <source>
        <dbReference type="Proteomes" id="UP000827892"/>
    </source>
</evidence>
<dbReference type="PANTHER" id="PTHR14205:SF15">
    <property type="entry name" value="EARP AND GARP COMPLEX-INTERACTING PROTEIN 1"/>
    <property type="match status" value="1"/>
</dbReference>
<evidence type="ECO:0000313" key="6">
    <source>
        <dbReference type="EMBL" id="ULU14366.1"/>
    </source>
</evidence>
<dbReference type="EMBL" id="CP090891">
    <property type="protein sequence ID" value="ULU14366.1"/>
    <property type="molecule type" value="Genomic_DNA"/>
</dbReference>
<evidence type="ECO:0000256" key="3">
    <source>
        <dbReference type="ARBA" id="ARBA00022737"/>
    </source>
</evidence>
<evidence type="ECO:0000256" key="4">
    <source>
        <dbReference type="PROSITE-ProRule" id="PRU00221"/>
    </source>
</evidence>
<comment type="similarity">
    <text evidence="1">Belongs to the WD repeat EIPR1 family.</text>
</comment>
<feature type="domain" description="EIPR1-like beta-propeller" evidence="5">
    <location>
        <begin position="1"/>
        <end position="279"/>
    </location>
</feature>
<organism evidence="6 8">
    <name type="scientific">Caenorhabditis briggsae</name>
    <dbReference type="NCBI Taxonomy" id="6238"/>
    <lineage>
        <taxon>Eukaryota</taxon>
        <taxon>Metazoa</taxon>
        <taxon>Ecdysozoa</taxon>
        <taxon>Nematoda</taxon>
        <taxon>Chromadorea</taxon>
        <taxon>Rhabditida</taxon>
        <taxon>Rhabditina</taxon>
        <taxon>Rhabditomorpha</taxon>
        <taxon>Rhabditoidea</taxon>
        <taxon>Rhabditidae</taxon>
        <taxon>Peloderinae</taxon>
        <taxon>Caenorhabditis</taxon>
    </lineage>
</organism>
<evidence type="ECO:0000313" key="9">
    <source>
        <dbReference type="Proteomes" id="UP000829354"/>
    </source>
</evidence>
<evidence type="ECO:0000259" key="5">
    <source>
        <dbReference type="Pfam" id="PF23609"/>
    </source>
</evidence>
<sequence length="365" mass="41385">MSECLMFGMDCEARCMTSMTADEENICFLVGTNNIKNDKNQVNKLFMDPDASRLMSKCFRHPAGEVRAIAAHPTKSTIVATCTADFSSLGGTHSITIWNIEEDKRTLETVSRLPTEPVMSCLEWEPTSMRCATLTPFVPEIQLLDMENEPRIVQTMKIQLENEENEMFGVRWSPHFDGNMLGVTTGRTVMCMDSRTENEHLKVKDAHLHRTIAMDFNPNLQHVIATGGDDGYVRIWDTRRTSSAVMSLHPHAHWVWSVRFHPVHDQLLLTGGSDASVVLSCAQSVSSEQLKVFKDDDDEEEEEEDEDLVEKLQDGQLERIDEHEDSVYSCAWSSADPWSFASLSYDGRMILSNVSRKHKYALMQL</sequence>
<dbReference type="Proteomes" id="UP000829354">
    <property type="component" value="Chromosome I"/>
</dbReference>
<dbReference type="PROSITE" id="PS50294">
    <property type="entry name" value="WD_REPEATS_REGION"/>
    <property type="match status" value="1"/>
</dbReference>
<dbReference type="InterPro" id="IPR019775">
    <property type="entry name" value="WD40_repeat_CS"/>
</dbReference>
<evidence type="ECO:0000313" key="7">
    <source>
        <dbReference type="EMBL" id="UMM15317.1"/>
    </source>
</evidence>
<dbReference type="PROSITE" id="PS50082">
    <property type="entry name" value="WD_REPEATS_2"/>
    <property type="match status" value="1"/>
</dbReference>
<accession>A0AAE9DX03</accession>
<dbReference type="SMART" id="SM00320">
    <property type="entry name" value="WD40"/>
    <property type="match status" value="4"/>
</dbReference>
<dbReference type="InterPro" id="IPR036322">
    <property type="entry name" value="WD40_repeat_dom_sf"/>
</dbReference>
<reference evidence="7 9" key="1">
    <citation type="submission" date="2022-04" db="EMBL/GenBank/DDBJ databases">
        <title>Chromosome-level reference genomes for two strains of Caenorhabditis briggsae: an improved platform for comparative genomics.</title>
        <authorList>
            <person name="Stevens L."/>
            <person name="Andersen E."/>
        </authorList>
    </citation>
    <scope>NUCLEOTIDE SEQUENCE [LARGE SCALE GENOMIC DNA]</scope>
    <source>
        <strain evidence="7">VX34</strain>
        <tissue evidence="7">Whole-organism</tissue>
    </source>
</reference>